<dbReference type="AlphaFoldDB" id="A0A1Z4BWA0"/>
<name>A0A1Z4BWA0_9GAMM</name>
<dbReference type="EMBL" id="CP022129">
    <property type="protein sequence ID" value="ASF45586.1"/>
    <property type="molecule type" value="Genomic_DNA"/>
</dbReference>
<dbReference type="RefSeq" id="WP_088618463.1">
    <property type="nucleotide sequence ID" value="NZ_CP022129.1"/>
</dbReference>
<proteinExistence type="predicted"/>
<evidence type="ECO:0000313" key="2">
    <source>
        <dbReference type="Proteomes" id="UP000197019"/>
    </source>
</evidence>
<evidence type="ECO:0000313" key="1">
    <source>
        <dbReference type="EMBL" id="ASF45586.1"/>
    </source>
</evidence>
<accession>A0A1Z4BWA0</accession>
<protein>
    <submittedName>
        <fullName evidence="1">Uncharacterized protein</fullName>
    </submittedName>
</protein>
<sequence>MNKSTILCYVCSHEGFGEIFGDELLFKNLNLQARSCKEGRVWEINGVRIEQALIDKFIR</sequence>
<dbReference type="OrthoDB" id="5521759at2"/>
<dbReference type="Proteomes" id="UP000197019">
    <property type="component" value="Chromosome"/>
</dbReference>
<dbReference type="KEGG" id="mpsy:CEK71_05600"/>
<keyword evidence="2" id="KW-1185">Reference proteome</keyword>
<reference evidence="1 2" key="1">
    <citation type="submission" date="2017-06" db="EMBL/GenBank/DDBJ databases">
        <title>Genome Sequencing of the methanotroph Methylovulum psychrotolerants str. HV10-M2 isolated from a high-altitude environment.</title>
        <authorList>
            <person name="Mateos-Rivera A."/>
        </authorList>
    </citation>
    <scope>NUCLEOTIDE SEQUENCE [LARGE SCALE GENOMIC DNA]</scope>
    <source>
        <strain evidence="1 2">HV10_M2</strain>
    </source>
</reference>
<organism evidence="1 2">
    <name type="scientific">Methylovulum psychrotolerans</name>
    <dbReference type="NCBI Taxonomy" id="1704499"/>
    <lineage>
        <taxon>Bacteria</taxon>
        <taxon>Pseudomonadati</taxon>
        <taxon>Pseudomonadota</taxon>
        <taxon>Gammaproteobacteria</taxon>
        <taxon>Methylococcales</taxon>
        <taxon>Methylococcaceae</taxon>
        <taxon>Methylovulum</taxon>
    </lineage>
</organism>
<gene>
    <name evidence="1" type="ORF">CEK71_05600</name>
</gene>